<keyword evidence="4" id="KW-0547">Nucleotide-binding</keyword>
<dbReference type="SMART" id="SM00382">
    <property type="entry name" value="AAA"/>
    <property type="match status" value="1"/>
</dbReference>
<gene>
    <name evidence="8" type="ORF">E6Q80_07420</name>
</gene>
<dbReference type="InterPro" id="IPR003593">
    <property type="entry name" value="AAA+_ATPase"/>
</dbReference>
<dbReference type="Gene3D" id="3.40.50.300">
    <property type="entry name" value="P-loop containing nucleotide triphosphate hydrolases"/>
    <property type="match status" value="1"/>
</dbReference>
<dbReference type="GO" id="GO:0005524">
    <property type="term" value="F:ATP binding"/>
    <property type="evidence" value="ECO:0007669"/>
    <property type="project" value="UniProtKB-KW"/>
</dbReference>
<dbReference type="EMBL" id="SSFD01000106">
    <property type="protein sequence ID" value="TXH86529.1"/>
    <property type="molecule type" value="Genomic_DNA"/>
</dbReference>
<evidence type="ECO:0000313" key="8">
    <source>
        <dbReference type="EMBL" id="TXH86529.1"/>
    </source>
</evidence>
<comment type="caution">
    <text evidence="8">The sequence shown here is derived from an EMBL/GenBank/DDBJ whole genome shotgun (WGS) entry which is preliminary data.</text>
</comment>
<dbReference type="PANTHER" id="PTHR43776:SF7">
    <property type="entry name" value="D,D-DIPEPTIDE TRANSPORT ATP-BINDING PROTEIN DDPF-RELATED"/>
    <property type="match status" value="1"/>
</dbReference>
<dbReference type="CDD" id="cd03257">
    <property type="entry name" value="ABC_NikE_OppD_transporters"/>
    <property type="match status" value="1"/>
</dbReference>
<organism evidence="8 9">
    <name type="scientific">Thauera aminoaromatica</name>
    <dbReference type="NCBI Taxonomy" id="164330"/>
    <lineage>
        <taxon>Bacteria</taxon>
        <taxon>Pseudomonadati</taxon>
        <taxon>Pseudomonadota</taxon>
        <taxon>Betaproteobacteria</taxon>
        <taxon>Rhodocyclales</taxon>
        <taxon>Zoogloeaceae</taxon>
        <taxon>Thauera</taxon>
    </lineage>
</organism>
<evidence type="ECO:0000313" key="9">
    <source>
        <dbReference type="Proteomes" id="UP000321192"/>
    </source>
</evidence>
<dbReference type="GO" id="GO:0016887">
    <property type="term" value="F:ATP hydrolysis activity"/>
    <property type="evidence" value="ECO:0007669"/>
    <property type="project" value="InterPro"/>
</dbReference>
<keyword evidence="2" id="KW-0813">Transport</keyword>
<evidence type="ECO:0000256" key="4">
    <source>
        <dbReference type="ARBA" id="ARBA00022741"/>
    </source>
</evidence>
<feature type="region of interest" description="Disordered" evidence="6">
    <location>
        <begin position="21"/>
        <end position="42"/>
    </location>
</feature>
<evidence type="ECO:0000256" key="5">
    <source>
        <dbReference type="ARBA" id="ARBA00022840"/>
    </source>
</evidence>
<evidence type="ECO:0000259" key="7">
    <source>
        <dbReference type="PROSITE" id="PS50893"/>
    </source>
</evidence>
<dbReference type="PANTHER" id="PTHR43776">
    <property type="entry name" value="TRANSPORT ATP-BINDING PROTEIN"/>
    <property type="match status" value="1"/>
</dbReference>
<dbReference type="PROSITE" id="PS00211">
    <property type="entry name" value="ABC_TRANSPORTER_1"/>
    <property type="match status" value="1"/>
</dbReference>
<dbReference type="PROSITE" id="PS50893">
    <property type="entry name" value="ABC_TRANSPORTER_2"/>
    <property type="match status" value="1"/>
</dbReference>
<dbReference type="RefSeq" id="WP_276657983.1">
    <property type="nucleotide sequence ID" value="NZ_SSFD01000106.1"/>
</dbReference>
<comment type="similarity">
    <text evidence="1">Belongs to the ABC transporter superfamily.</text>
</comment>
<dbReference type="GO" id="GO:0015833">
    <property type="term" value="P:peptide transport"/>
    <property type="evidence" value="ECO:0007669"/>
    <property type="project" value="InterPro"/>
</dbReference>
<keyword evidence="3" id="KW-1003">Cell membrane</keyword>
<keyword evidence="5 8" id="KW-0067">ATP-binding</keyword>
<keyword evidence="3" id="KW-0472">Membrane</keyword>
<accession>A0A5C7SSF2</accession>
<dbReference type="InterPro" id="IPR027417">
    <property type="entry name" value="P-loop_NTPase"/>
</dbReference>
<evidence type="ECO:0000256" key="6">
    <source>
        <dbReference type="SAM" id="MobiDB-lite"/>
    </source>
</evidence>
<dbReference type="InterPro" id="IPR003439">
    <property type="entry name" value="ABC_transporter-like_ATP-bd"/>
</dbReference>
<dbReference type="FunFam" id="3.40.50.300:FF:000016">
    <property type="entry name" value="Oligopeptide ABC transporter ATP-binding component"/>
    <property type="match status" value="1"/>
</dbReference>
<dbReference type="AlphaFoldDB" id="A0A5C7SSF2"/>
<dbReference type="Pfam" id="PF00005">
    <property type="entry name" value="ABC_tran"/>
    <property type="match status" value="1"/>
</dbReference>
<feature type="domain" description="ABC transporter" evidence="7">
    <location>
        <begin position="87"/>
        <end position="344"/>
    </location>
</feature>
<sequence length="426" mass="46441">MSIIERALAKAKQEDRAAVEQAEGLVHRPQAGQDAQGAVAERTGDVADHPAVAAAVEAEIEPAALAPAPAAAGARRVRDARAAAPLLYVEDLRCVFDVSRPWLERVLAREPRRWLRAVDGVSFAIGRGCTFALVGESGCGKSTVARLIVGLHEPSAGRIVFDGRDVAEVRGSAERQQLRSRFQMIFQDPYASLNPRWRVERIIAEPIRVFGLERDEAAIRARVAALLGQVGLSPADGAKYPHEFSGGQRQRICIARALANRPEFLVCDEPTSALDVSVQAQILNLMRDLQDELGLTFLFISHDLAVVRHMADEVGVMYLGRIVEIAASRALFERPRHPYTRMLLAAIPDFSRRGRGDDAVRGEVPNPITPPSGCSFHPRCPLADARCRGEAPVLRELDDGRRVACHAVEEGRDTIEAGAEICTEVS</sequence>
<protein>
    <submittedName>
        <fullName evidence="8">ATP-binding cassette domain-containing protein</fullName>
    </submittedName>
</protein>
<reference evidence="8 9" key="1">
    <citation type="submission" date="2018-09" db="EMBL/GenBank/DDBJ databases">
        <title>Metagenome Assembled Genomes from an Advanced Water Purification Facility.</title>
        <authorList>
            <person name="Stamps B.W."/>
            <person name="Spear J.R."/>
        </authorList>
    </citation>
    <scope>NUCLEOTIDE SEQUENCE [LARGE SCALE GENOMIC DNA]</scope>
    <source>
        <strain evidence="8">Bin_27_1</strain>
    </source>
</reference>
<dbReference type="NCBIfam" id="TIGR01727">
    <property type="entry name" value="oligo_HPY"/>
    <property type="match status" value="1"/>
</dbReference>
<dbReference type="SUPFAM" id="SSF52540">
    <property type="entry name" value="P-loop containing nucleoside triphosphate hydrolases"/>
    <property type="match status" value="1"/>
</dbReference>
<proteinExistence type="inferred from homology"/>
<evidence type="ECO:0000256" key="2">
    <source>
        <dbReference type="ARBA" id="ARBA00022448"/>
    </source>
</evidence>
<dbReference type="Proteomes" id="UP000321192">
    <property type="component" value="Unassembled WGS sequence"/>
</dbReference>
<dbReference type="GO" id="GO:0055085">
    <property type="term" value="P:transmembrane transport"/>
    <property type="evidence" value="ECO:0007669"/>
    <property type="project" value="UniProtKB-ARBA"/>
</dbReference>
<evidence type="ECO:0000256" key="3">
    <source>
        <dbReference type="ARBA" id="ARBA00022475"/>
    </source>
</evidence>
<name>A0A5C7SSF2_THASP</name>
<evidence type="ECO:0000256" key="1">
    <source>
        <dbReference type="ARBA" id="ARBA00005417"/>
    </source>
</evidence>
<dbReference type="InterPro" id="IPR050319">
    <property type="entry name" value="ABC_transp_ATP-bind"/>
</dbReference>
<dbReference type="InterPro" id="IPR017871">
    <property type="entry name" value="ABC_transporter-like_CS"/>
</dbReference>
<dbReference type="InterPro" id="IPR013563">
    <property type="entry name" value="Oligopep_ABC_C"/>
</dbReference>
<dbReference type="Pfam" id="PF08352">
    <property type="entry name" value="oligo_HPY"/>
    <property type="match status" value="1"/>
</dbReference>